<feature type="compositionally biased region" description="Basic and acidic residues" evidence="1">
    <location>
        <begin position="40"/>
        <end position="52"/>
    </location>
</feature>
<name>A0A8S9QZK2_BRACR</name>
<comment type="caution">
    <text evidence="2">The sequence shown here is derived from an EMBL/GenBank/DDBJ whole genome shotgun (WGS) entry which is preliminary data.</text>
</comment>
<organism evidence="2 3">
    <name type="scientific">Brassica cretica</name>
    <name type="common">Mustard</name>
    <dbReference type="NCBI Taxonomy" id="69181"/>
    <lineage>
        <taxon>Eukaryota</taxon>
        <taxon>Viridiplantae</taxon>
        <taxon>Streptophyta</taxon>
        <taxon>Embryophyta</taxon>
        <taxon>Tracheophyta</taxon>
        <taxon>Spermatophyta</taxon>
        <taxon>Magnoliopsida</taxon>
        <taxon>eudicotyledons</taxon>
        <taxon>Gunneridae</taxon>
        <taxon>Pentapetalae</taxon>
        <taxon>rosids</taxon>
        <taxon>malvids</taxon>
        <taxon>Brassicales</taxon>
        <taxon>Brassicaceae</taxon>
        <taxon>Brassiceae</taxon>
        <taxon>Brassica</taxon>
    </lineage>
</organism>
<accession>A0A8S9QZK2</accession>
<proteinExistence type="predicted"/>
<feature type="compositionally biased region" description="Polar residues" evidence="1">
    <location>
        <begin position="58"/>
        <end position="77"/>
    </location>
</feature>
<gene>
    <name evidence="2" type="ORF">F2Q69_00010353</name>
</gene>
<feature type="region of interest" description="Disordered" evidence="1">
    <location>
        <begin position="1"/>
        <end position="85"/>
    </location>
</feature>
<evidence type="ECO:0000256" key="1">
    <source>
        <dbReference type="SAM" id="MobiDB-lite"/>
    </source>
</evidence>
<protein>
    <submittedName>
        <fullName evidence="2">Uncharacterized protein</fullName>
    </submittedName>
</protein>
<sequence>MQDDGFVRAKGPRRGSQMRTRQTKKVMGETSGEASQNQETAHEKPLQLRDEELANPMDNITSEMEQGDSEAQTSSQGDGRVLSLA</sequence>
<dbReference type="AlphaFoldDB" id="A0A8S9QZK2"/>
<dbReference type="EMBL" id="QGKX02000996">
    <property type="protein sequence ID" value="KAF3554755.1"/>
    <property type="molecule type" value="Genomic_DNA"/>
</dbReference>
<evidence type="ECO:0000313" key="2">
    <source>
        <dbReference type="EMBL" id="KAF3554755.1"/>
    </source>
</evidence>
<reference evidence="2" key="1">
    <citation type="submission" date="2019-12" db="EMBL/GenBank/DDBJ databases">
        <title>Genome sequencing and annotation of Brassica cretica.</title>
        <authorList>
            <person name="Studholme D.J."/>
            <person name="Sarris P."/>
        </authorList>
    </citation>
    <scope>NUCLEOTIDE SEQUENCE</scope>
    <source>
        <strain evidence="2">PFS-109/04</strain>
        <tissue evidence="2">Leaf</tissue>
    </source>
</reference>
<dbReference type="Proteomes" id="UP000712600">
    <property type="component" value="Unassembled WGS sequence"/>
</dbReference>
<evidence type="ECO:0000313" key="3">
    <source>
        <dbReference type="Proteomes" id="UP000712600"/>
    </source>
</evidence>